<dbReference type="EMBL" id="CP121464">
    <property type="protein sequence ID" value="WFR81148.1"/>
    <property type="molecule type" value="Genomic_DNA"/>
</dbReference>
<reference evidence="2 3" key="1">
    <citation type="submission" date="2023-04" db="EMBL/GenBank/DDBJ databases">
        <title>Nanopore sequencing of Janthinobacterium from water.</title>
        <authorList>
            <person name="Ciuchcinski K."/>
            <person name="Rokowska A."/>
            <person name="Dziewit L."/>
        </authorList>
    </citation>
    <scope>NUCLEOTIDE SEQUENCE [LARGE SCALE GENOMIC DNA]</scope>
    <source>
        <strain evidence="2 3">DEMB2</strain>
    </source>
</reference>
<dbReference type="Pfam" id="PF07366">
    <property type="entry name" value="SnoaL"/>
    <property type="match status" value="1"/>
</dbReference>
<dbReference type="PANTHER" id="PTHR38436">
    <property type="entry name" value="POLYKETIDE CYCLASE SNOAL-LIKE DOMAIN"/>
    <property type="match status" value="1"/>
</dbReference>
<evidence type="ECO:0000313" key="2">
    <source>
        <dbReference type="EMBL" id="WFR81148.1"/>
    </source>
</evidence>
<dbReference type="InterPro" id="IPR032710">
    <property type="entry name" value="NTF2-like_dom_sf"/>
</dbReference>
<dbReference type="Gene3D" id="3.10.450.50">
    <property type="match status" value="1"/>
</dbReference>
<dbReference type="InterPro" id="IPR009959">
    <property type="entry name" value="Cyclase_SnoaL-like"/>
</dbReference>
<accession>A0ABY8IAH9</accession>
<feature type="signal peptide" evidence="1">
    <location>
        <begin position="1"/>
        <end position="27"/>
    </location>
</feature>
<keyword evidence="1" id="KW-0732">Signal</keyword>
<evidence type="ECO:0000313" key="3">
    <source>
        <dbReference type="Proteomes" id="UP001219584"/>
    </source>
</evidence>
<dbReference type="SUPFAM" id="SSF54427">
    <property type="entry name" value="NTF2-like"/>
    <property type="match status" value="1"/>
</dbReference>
<proteinExistence type="predicted"/>
<evidence type="ECO:0000256" key="1">
    <source>
        <dbReference type="SAM" id="SignalP"/>
    </source>
</evidence>
<dbReference type="Proteomes" id="UP001219584">
    <property type="component" value="Chromosome"/>
</dbReference>
<feature type="chain" id="PRO_5046330334" evidence="1">
    <location>
        <begin position="28"/>
        <end position="182"/>
    </location>
</feature>
<name>A0ABY8IAH9_9BURK</name>
<keyword evidence="3" id="KW-1185">Reference proteome</keyword>
<gene>
    <name evidence="2" type="ORF">P9875_08265</name>
</gene>
<protein>
    <submittedName>
        <fullName evidence="2">Ester cyclase</fullName>
    </submittedName>
</protein>
<dbReference type="PANTHER" id="PTHR38436:SF1">
    <property type="entry name" value="ESTER CYCLASE"/>
    <property type="match status" value="1"/>
</dbReference>
<organism evidence="2 3">
    <name type="scientific">Janthinobacterium rivuli</name>
    <dbReference type="NCBI Taxonomy" id="2751478"/>
    <lineage>
        <taxon>Bacteria</taxon>
        <taxon>Pseudomonadati</taxon>
        <taxon>Pseudomonadota</taxon>
        <taxon>Betaproteobacteria</taxon>
        <taxon>Burkholderiales</taxon>
        <taxon>Oxalobacteraceae</taxon>
        <taxon>Janthinobacterium</taxon>
    </lineage>
</organism>
<dbReference type="RefSeq" id="WP_278318086.1">
    <property type="nucleotide sequence ID" value="NZ_CP121464.1"/>
</dbReference>
<sequence>MPVSASASVFAPALLALSLLGAAPAHAAMDLPMPAHLSGATSTDTTALAARRYAAFWQSGDPALARLALADDFIDRTLPAGRPQGLAGPLQASQVFHAAVPDLKVAIEEMLVAGDRVSLRLHFTGHFTGVFPTPQGELRGQGQAIDFHAFDLYRVNALGRISDNWHLEDNLTLLRQLGVLAQ</sequence>